<evidence type="ECO:0000256" key="1">
    <source>
        <dbReference type="SAM" id="MobiDB-lite"/>
    </source>
</evidence>
<name>A0A1H8VED3_9EURY</name>
<protein>
    <recommendedName>
        <fullName evidence="4">Tat pathway signal protein</fullName>
    </recommendedName>
</protein>
<dbReference type="PROSITE" id="PS51257">
    <property type="entry name" value="PROKAR_LIPOPROTEIN"/>
    <property type="match status" value="1"/>
</dbReference>
<dbReference type="EMBL" id="FODV01000016">
    <property type="protein sequence ID" value="SEP13816.1"/>
    <property type="molecule type" value="Genomic_DNA"/>
</dbReference>
<sequence>MRRLAAISGLSSLSGCTQLLTRRSEPSELGLPPNPRATELPTRQHAWNTALDTDTHGNALSPRHHRVLLLDLTTAPSNQAARTVELAIRTIEAAYEWAPSGLLHSLAWGTKYYSRIGRLGAAPISRPRVLSRTDNPELLSFDAALVLASDVPSHLTAVDAAMFGTRPSLEGEPVDHRLDDVFEVVSRRTGFVGEGLPAAHADVEGVPPGSPPEEAPLFTGFFSGLTKTQATEDRVTIERGEYAGGTTMHLAHLRESLDRWWEGLDESDRVARMFSPEFSPDDVARFTDEVPFADAVREHAQEFGIVGHHEKVARARENGRPIILRRDFNTVDGGQAGLHFLSLQRSLEDFRKTRRAMNGWYLRDDHPSVTDRENNGLLNFITVSSRANFYVPPRDRRAFPK</sequence>
<proteinExistence type="predicted"/>
<dbReference type="AlphaFoldDB" id="A0A1H8VED3"/>
<evidence type="ECO:0000313" key="2">
    <source>
        <dbReference type="EMBL" id="SEP13816.1"/>
    </source>
</evidence>
<dbReference type="InterPro" id="IPR011008">
    <property type="entry name" value="Dimeric_a/b-barrel"/>
</dbReference>
<dbReference type="InterPro" id="IPR055828">
    <property type="entry name" value="DUF7405"/>
</dbReference>
<evidence type="ECO:0000313" key="3">
    <source>
        <dbReference type="Proteomes" id="UP000199126"/>
    </source>
</evidence>
<dbReference type="Pfam" id="PF24152">
    <property type="entry name" value="DUF7405"/>
    <property type="match status" value="1"/>
</dbReference>
<reference evidence="3" key="1">
    <citation type="submission" date="2016-10" db="EMBL/GenBank/DDBJ databases">
        <authorList>
            <person name="Varghese N."/>
            <person name="Submissions S."/>
        </authorList>
    </citation>
    <scope>NUCLEOTIDE SEQUENCE [LARGE SCALE GENOMIC DNA]</scope>
    <source>
        <strain evidence="3">CGMCC 1.10121</strain>
    </source>
</reference>
<gene>
    <name evidence="2" type="ORF">SAMN04487948_11629</name>
</gene>
<organism evidence="2 3">
    <name type="scientific">Halogranum amylolyticum</name>
    <dbReference type="NCBI Taxonomy" id="660520"/>
    <lineage>
        <taxon>Archaea</taxon>
        <taxon>Methanobacteriati</taxon>
        <taxon>Methanobacteriota</taxon>
        <taxon>Stenosarchaea group</taxon>
        <taxon>Halobacteria</taxon>
        <taxon>Halobacteriales</taxon>
        <taxon>Haloferacaceae</taxon>
    </lineage>
</organism>
<accession>A0A1H8VED3</accession>
<keyword evidence="3" id="KW-1185">Reference proteome</keyword>
<feature type="region of interest" description="Disordered" evidence="1">
    <location>
        <begin position="23"/>
        <end position="42"/>
    </location>
</feature>
<dbReference type="SUPFAM" id="SSF54909">
    <property type="entry name" value="Dimeric alpha+beta barrel"/>
    <property type="match status" value="1"/>
</dbReference>
<evidence type="ECO:0008006" key="4">
    <source>
        <dbReference type="Google" id="ProtNLM"/>
    </source>
</evidence>
<dbReference type="Proteomes" id="UP000199126">
    <property type="component" value="Unassembled WGS sequence"/>
</dbReference>